<gene>
    <name evidence="5" type="ORF">EEDITHA_LOCUS12859</name>
</gene>
<feature type="domain" description="DDE Tnp4" evidence="4">
    <location>
        <begin position="173"/>
        <end position="329"/>
    </location>
</feature>
<comment type="caution">
    <text evidence="5">The sequence shown here is derived from an EMBL/GenBank/DDBJ whole genome shotgun (WGS) entry which is preliminary data.</text>
</comment>
<dbReference type="Proteomes" id="UP001153954">
    <property type="component" value="Unassembled WGS sequence"/>
</dbReference>
<keyword evidence="6" id="KW-1185">Reference proteome</keyword>
<keyword evidence="2" id="KW-0479">Metal-binding</keyword>
<evidence type="ECO:0000313" key="5">
    <source>
        <dbReference type="EMBL" id="CAH2097662.1"/>
    </source>
</evidence>
<feature type="region of interest" description="Disordered" evidence="3">
    <location>
        <begin position="1"/>
        <end position="22"/>
    </location>
</feature>
<organism evidence="5 6">
    <name type="scientific">Euphydryas editha</name>
    <name type="common">Edith's checkerspot</name>
    <dbReference type="NCBI Taxonomy" id="104508"/>
    <lineage>
        <taxon>Eukaryota</taxon>
        <taxon>Metazoa</taxon>
        <taxon>Ecdysozoa</taxon>
        <taxon>Arthropoda</taxon>
        <taxon>Hexapoda</taxon>
        <taxon>Insecta</taxon>
        <taxon>Pterygota</taxon>
        <taxon>Neoptera</taxon>
        <taxon>Endopterygota</taxon>
        <taxon>Lepidoptera</taxon>
        <taxon>Glossata</taxon>
        <taxon>Ditrysia</taxon>
        <taxon>Papilionoidea</taxon>
        <taxon>Nymphalidae</taxon>
        <taxon>Nymphalinae</taxon>
        <taxon>Euphydryas</taxon>
    </lineage>
</organism>
<dbReference type="Pfam" id="PF13359">
    <property type="entry name" value="DDE_Tnp_4"/>
    <property type="match status" value="1"/>
</dbReference>
<evidence type="ECO:0000256" key="2">
    <source>
        <dbReference type="ARBA" id="ARBA00022723"/>
    </source>
</evidence>
<proteinExistence type="predicted"/>
<reference evidence="5" key="1">
    <citation type="submission" date="2022-03" db="EMBL/GenBank/DDBJ databases">
        <authorList>
            <person name="Tunstrom K."/>
        </authorList>
    </citation>
    <scope>NUCLEOTIDE SEQUENCE</scope>
</reference>
<accession>A0AAU9UF72</accession>
<dbReference type="GO" id="GO:0046872">
    <property type="term" value="F:metal ion binding"/>
    <property type="evidence" value="ECO:0007669"/>
    <property type="project" value="UniProtKB-KW"/>
</dbReference>
<evidence type="ECO:0000313" key="6">
    <source>
        <dbReference type="Proteomes" id="UP001153954"/>
    </source>
</evidence>
<evidence type="ECO:0000256" key="1">
    <source>
        <dbReference type="ARBA" id="ARBA00001968"/>
    </source>
</evidence>
<name>A0AAU9UF72_EUPED</name>
<dbReference type="PANTHER" id="PTHR23080:SF141">
    <property type="entry name" value="TRANSPOSASE HELIX-TURN-HELIX DOMAIN-CONTAINING PROTEIN"/>
    <property type="match status" value="1"/>
</dbReference>
<dbReference type="PANTHER" id="PTHR23080">
    <property type="entry name" value="THAP DOMAIN PROTEIN"/>
    <property type="match status" value="1"/>
</dbReference>
<protein>
    <recommendedName>
        <fullName evidence="4">DDE Tnp4 domain-containing protein</fullName>
    </recommendedName>
</protein>
<sequence length="343" mass="39121">MEIADEKNQEDDNINNGDDTSAMHCDVQPVTSSFGGKEIGIQVETAFYTTTFMDLLSTENDFSTATGIQSYKILDKIVELVEVVYGHNILNSKMTLRERIIMTYVKLKQNLSWVFLALIFKKCSAVQCRRIFETTLTMLFKCLQVAIRWPSREEISRNLPECFKDFEDVRVVIDCTEIFIQAPSKLCCQELTYSNYKSSTTCKILTGVTPGGIISYFTKPYGGRHLDTALFEQSDLMTLLEPGDAVMTDRGFLIEEICARNKWKLIRPPFMKDKKQLSKDEAILTSKIAKARVHVERSNQRIKAFAFAMSVKLVPELHKIFTVICATVNLSSPIFKDDKFMKN</sequence>
<dbReference type="InterPro" id="IPR027806">
    <property type="entry name" value="HARBI1_dom"/>
</dbReference>
<evidence type="ECO:0000259" key="4">
    <source>
        <dbReference type="Pfam" id="PF13359"/>
    </source>
</evidence>
<dbReference type="AlphaFoldDB" id="A0AAU9UF72"/>
<dbReference type="EMBL" id="CAKOGL010000018">
    <property type="protein sequence ID" value="CAH2097662.1"/>
    <property type="molecule type" value="Genomic_DNA"/>
</dbReference>
<evidence type="ECO:0000256" key="3">
    <source>
        <dbReference type="SAM" id="MobiDB-lite"/>
    </source>
</evidence>
<comment type="cofactor">
    <cofactor evidence="1">
        <name>a divalent metal cation</name>
        <dbReference type="ChEBI" id="CHEBI:60240"/>
    </cofactor>
</comment>